<dbReference type="InterPro" id="IPR057326">
    <property type="entry name" value="KR_dom"/>
</dbReference>
<protein>
    <submittedName>
        <fullName evidence="5">SDR family NAD(P)-dependent oxidoreductase</fullName>
    </submittedName>
</protein>
<dbReference type="PRINTS" id="PR00080">
    <property type="entry name" value="SDRFAMILY"/>
</dbReference>
<dbReference type="InterPro" id="IPR002347">
    <property type="entry name" value="SDR_fam"/>
</dbReference>
<dbReference type="PANTHER" id="PTHR43391:SF86">
    <property type="entry name" value="SHORT-CHAIN DEHYDROGENASE_REDUCTASE FAMILY PROTEIN"/>
    <property type="match status" value="1"/>
</dbReference>
<dbReference type="EMBL" id="JBHSOD010000078">
    <property type="protein sequence ID" value="MFC5890319.1"/>
    <property type="molecule type" value="Genomic_DNA"/>
</dbReference>
<dbReference type="Proteomes" id="UP001596067">
    <property type="component" value="Unassembled WGS sequence"/>
</dbReference>
<evidence type="ECO:0000313" key="6">
    <source>
        <dbReference type="Proteomes" id="UP001596067"/>
    </source>
</evidence>
<dbReference type="PRINTS" id="PR00081">
    <property type="entry name" value="GDHRDH"/>
</dbReference>
<dbReference type="Gene3D" id="3.40.50.720">
    <property type="entry name" value="NAD(P)-binding Rossmann-like Domain"/>
    <property type="match status" value="1"/>
</dbReference>
<keyword evidence="6" id="KW-1185">Reference proteome</keyword>
<dbReference type="InterPro" id="IPR036291">
    <property type="entry name" value="NAD(P)-bd_dom_sf"/>
</dbReference>
<sequence length="303" mass="31061">MSAGPEGAASADRDGATSGRVVLITGTSSGIGLATAVAAARAGFTTVATLRDPARAGALTAAAARAGATLDVRPLDVTDPASVAACVDGVAETHGRLDAVVNNAGVSNFDPTLEMSTMDALRANLEVNFFGVIAVSRAALPMLRASGGRLVTIGSVHGVVGQPFNEAYCAAKFAVEGFMESLAPVAAAHGVRVSVVVPGFVPDTEFGVFPDINRRTIEAASGPYAPTFADYLAWVGGQGWEAAGQPAREVAEVVVRTLRAERPAFRVPTNDWAAAYLEQKLADPDGAAVQTLARTWIGRPESS</sequence>
<dbReference type="Pfam" id="PF00106">
    <property type="entry name" value="adh_short"/>
    <property type="match status" value="1"/>
</dbReference>
<dbReference type="InterPro" id="IPR020904">
    <property type="entry name" value="Sc_DH/Rdtase_CS"/>
</dbReference>
<keyword evidence="2" id="KW-0560">Oxidoreductase</keyword>
<accession>A0ABW1FBK7</accession>
<comment type="caution">
    <text evidence="5">The sequence shown here is derived from an EMBL/GenBank/DDBJ whole genome shotgun (WGS) entry which is preliminary data.</text>
</comment>
<organism evidence="5 6">
    <name type="scientific">Kitasatospora aburaviensis</name>
    <dbReference type="NCBI Taxonomy" id="67265"/>
    <lineage>
        <taxon>Bacteria</taxon>
        <taxon>Bacillati</taxon>
        <taxon>Actinomycetota</taxon>
        <taxon>Actinomycetes</taxon>
        <taxon>Kitasatosporales</taxon>
        <taxon>Streptomycetaceae</taxon>
        <taxon>Kitasatospora</taxon>
    </lineage>
</organism>
<dbReference type="PROSITE" id="PS00061">
    <property type="entry name" value="ADH_SHORT"/>
    <property type="match status" value="1"/>
</dbReference>
<evidence type="ECO:0000259" key="4">
    <source>
        <dbReference type="SMART" id="SM00822"/>
    </source>
</evidence>
<reference evidence="6" key="1">
    <citation type="journal article" date="2019" name="Int. J. Syst. Evol. Microbiol.">
        <title>The Global Catalogue of Microorganisms (GCM) 10K type strain sequencing project: providing services to taxonomists for standard genome sequencing and annotation.</title>
        <authorList>
            <consortium name="The Broad Institute Genomics Platform"/>
            <consortium name="The Broad Institute Genome Sequencing Center for Infectious Disease"/>
            <person name="Wu L."/>
            <person name="Ma J."/>
        </authorList>
    </citation>
    <scope>NUCLEOTIDE SEQUENCE [LARGE SCALE GENOMIC DNA]</scope>
    <source>
        <strain evidence="6">CGMCC 4.1469</strain>
    </source>
</reference>
<proteinExistence type="inferred from homology"/>
<feature type="domain" description="Ketoreductase" evidence="4">
    <location>
        <begin position="20"/>
        <end position="203"/>
    </location>
</feature>
<evidence type="ECO:0000256" key="1">
    <source>
        <dbReference type="ARBA" id="ARBA00006484"/>
    </source>
</evidence>
<dbReference type="RefSeq" id="WP_313767667.1">
    <property type="nucleotide sequence ID" value="NZ_BAAAVH010000016.1"/>
</dbReference>
<dbReference type="SUPFAM" id="SSF51735">
    <property type="entry name" value="NAD(P)-binding Rossmann-fold domains"/>
    <property type="match status" value="1"/>
</dbReference>
<evidence type="ECO:0000256" key="3">
    <source>
        <dbReference type="RuleBase" id="RU000363"/>
    </source>
</evidence>
<name>A0ABW1FBK7_9ACTN</name>
<evidence type="ECO:0000313" key="5">
    <source>
        <dbReference type="EMBL" id="MFC5890319.1"/>
    </source>
</evidence>
<gene>
    <name evidence="5" type="ORF">ACFP0N_35730</name>
</gene>
<evidence type="ECO:0000256" key="2">
    <source>
        <dbReference type="ARBA" id="ARBA00023002"/>
    </source>
</evidence>
<dbReference type="PANTHER" id="PTHR43391">
    <property type="entry name" value="RETINOL DEHYDROGENASE-RELATED"/>
    <property type="match status" value="1"/>
</dbReference>
<dbReference type="SMART" id="SM00822">
    <property type="entry name" value="PKS_KR"/>
    <property type="match status" value="1"/>
</dbReference>
<comment type="similarity">
    <text evidence="1 3">Belongs to the short-chain dehydrogenases/reductases (SDR) family.</text>
</comment>